<protein>
    <recommendedName>
        <fullName evidence="6">Pentatricopeptide repeat-containing protein</fullName>
    </recommendedName>
</protein>
<accession>A0AAD9THA9</accession>
<keyword evidence="5" id="KW-1185">Reference proteome</keyword>
<dbReference type="EMBL" id="JANJYI010000009">
    <property type="protein sequence ID" value="KAK2635996.1"/>
    <property type="molecule type" value="Genomic_DNA"/>
</dbReference>
<proteinExistence type="inferred from homology"/>
<dbReference type="Proteomes" id="UP001280121">
    <property type="component" value="Unassembled WGS sequence"/>
</dbReference>
<dbReference type="InterPro" id="IPR050872">
    <property type="entry name" value="PPR_P_subfamily"/>
</dbReference>
<evidence type="ECO:0000256" key="1">
    <source>
        <dbReference type="ARBA" id="ARBA00007626"/>
    </source>
</evidence>
<comment type="similarity">
    <text evidence="1">Belongs to the PPR family. P subfamily.</text>
</comment>
<reference evidence="4" key="1">
    <citation type="journal article" date="2023" name="Plant J.">
        <title>Genome sequences and population genomics provide insights into the demographic history, inbreeding, and mutation load of two 'living fossil' tree species of Dipteronia.</title>
        <authorList>
            <person name="Feng Y."/>
            <person name="Comes H.P."/>
            <person name="Chen J."/>
            <person name="Zhu S."/>
            <person name="Lu R."/>
            <person name="Zhang X."/>
            <person name="Li P."/>
            <person name="Qiu J."/>
            <person name="Olsen K.M."/>
            <person name="Qiu Y."/>
        </authorList>
    </citation>
    <scope>NUCLEOTIDE SEQUENCE</scope>
    <source>
        <strain evidence="4">KIB01</strain>
    </source>
</reference>
<dbReference type="Gene3D" id="1.25.40.10">
    <property type="entry name" value="Tetratricopeptide repeat domain"/>
    <property type="match status" value="1"/>
</dbReference>
<feature type="repeat" description="PPR" evidence="3">
    <location>
        <begin position="71"/>
        <end position="105"/>
    </location>
</feature>
<dbReference type="PANTHER" id="PTHR46128:SF287">
    <property type="entry name" value="PENTACOTRIPEPTIDE-REPEAT REGION OF PRORP DOMAIN-CONTAINING PROTEIN"/>
    <property type="match status" value="1"/>
</dbReference>
<keyword evidence="2" id="KW-0677">Repeat</keyword>
<evidence type="ECO:0000313" key="4">
    <source>
        <dbReference type="EMBL" id="KAK2635996.1"/>
    </source>
</evidence>
<organism evidence="4 5">
    <name type="scientific">Dipteronia dyeriana</name>
    <dbReference type="NCBI Taxonomy" id="168575"/>
    <lineage>
        <taxon>Eukaryota</taxon>
        <taxon>Viridiplantae</taxon>
        <taxon>Streptophyta</taxon>
        <taxon>Embryophyta</taxon>
        <taxon>Tracheophyta</taxon>
        <taxon>Spermatophyta</taxon>
        <taxon>Magnoliopsida</taxon>
        <taxon>eudicotyledons</taxon>
        <taxon>Gunneridae</taxon>
        <taxon>Pentapetalae</taxon>
        <taxon>rosids</taxon>
        <taxon>malvids</taxon>
        <taxon>Sapindales</taxon>
        <taxon>Sapindaceae</taxon>
        <taxon>Hippocastanoideae</taxon>
        <taxon>Acereae</taxon>
        <taxon>Dipteronia</taxon>
    </lineage>
</organism>
<dbReference type="Pfam" id="PF13041">
    <property type="entry name" value="PPR_2"/>
    <property type="match status" value="1"/>
</dbReference>
<sequence>MTSLHYQIQKLSTDSSRRNAEMVYGNGGNGIVCRPNIVCYNSLIDGLCKDGLINKAEELLLEMKRMGFGPDVVSYTSLIHCLCCGSKWEEAKDLIVEMVDHRIRTGR</sequence>
<dbReference type="NCBIfam" id="TIGR00756">
    <property type="entry name" value="PPR"/>
    <property type="match status" value="2"/>
</dbReference>
<dbReference type="PANTHER" id="PTHR46128">
    <property type="entry name" value="MITOCHONDRIAL GROUP I INTRON SPLICING FACTOR CCM1"/>
    <property type="match status" value="1"/>
</dbReference>
<dbReference type="PROSITE" id="PS51375">
    <property type="entry name" value="PPR"/>
    <property type="match status" value="2"/>
</dbReference>
<dbReference type="InterPro" id="IPR011990">
    <property type="entry name" value="TPR-like_helical_dom_sf"/>
</dbReference>
<dbReference type="InterPro" id="IPR002885">
    <property type="entry name" value="PPR_rpt"/>
</dbReference>
<evidence type="ECO:0000313" key="5">
    <source>
        <dbReference type="Proteomes" id="UP001280121"/>
    </source>
</evidence>
<dbReference type="AlphaFoldDB" id="A0AAD9THA9"/>
<gene>
    <name evidence="4" type="ORF">Ddye_030788</name>
</gene>
<evidence type="ECO:0000256" key="2">
    <source>
        <dbReference type="ARBA" id="ARBA00022737"/>
    </source>
</evidence>
<comment type="caution">
    <text evidence="4">The sequence shown here is derived from an EMBL/GenBank/DDBJ whole genome shotgun (WGS) entry which is preliminary data.</text>
</comment>
<evidence type="ECO:0000256" key="3">
    <source>
        <dbReference type="PROSITE-ProRule" id="PRU00708"/>
    </source>
</evidence>
<feature type="repeat" description="PPR" evidence="3">
    <location>
        <begin position="36"/>
        <end position="70"/>
    </location>
</feature>
<name>A0AAD9THA9_9ROSI</name>
<evidence type="ECO:0008006" key="6">
    <source>
        <dbReference type="Google" id="ProtNLM"/>
    </source>
</evidence>